<dbReference type="PANTHER" id="PTHR46060:SF1">
    <property type="entry name" value="MARINER MOS1 TRANSPOSASE-LIKE PROTEIN"/>
    <property type="match status" value="1"/>
</dbReference>
<dbReference type="InterPro" id="IPR052709">
    <property type="entry name" value="Transposase-MT_Hybrid"/>
</dbReference>
<name>A0A4Y2ICT2_ARAVE</name>
<proteinExistence type="predicted"/>
<dbReference type="Proteomes" id="UP000499080">
    <property type="component" value="Unassembled WGS sequence"/>
</dbReference>
<gene>
    <name evidence="2" type="ORF">AVEN_54078_1</name>
</gene>
<evidence type="ECO:0000256" key="1">
    <source>
        <dbReference type="SAM" id="MobiDB-lite"/>
    </source>
</evidence>
<dbReference type="InterPro" id="IPR036397">
    <property type="entry name" value="RNaseH_sf"/>
</dbReference>
<dbReference type="Gene3D" id="3.30.420.10">
    <property type="entry name" value="Ribonuclease H-like superfamily/Ribonuclease H"/>
    <property type="match status" value="1"/>
</dbReference>
<comment type="caution">
    <text evidence="2">The sequence shown here is derived from an EMBL/GenBank/DDBJ whole genome shotgun (WGS) entry which is preliminary data.</text>
</comment>
<dbReference type="GO" id="GO:0003676">
    <property type="term" value="F:nucleic acid binding"/>
    <property type="evidence" value="ECO:0007669"/>
    <property type="project" value="InterPro"/>
</dbReference>
<feature type="compositionally biased region" description="Basic and acidic residues" evidence="1">
    <location>
        <begin position="54"/>
        <end position="66"/>
    </location>
</feature>
<feature type="region of interest" description="Disordered" evidence="1">
    <location>
        <begin position="54"/>
        <end position="74"/>
    </location>
</feature>
<sequence>MLKKWSRLEVRDLILFLWTNNVSTSEIHSQIVEVYGEEAISRHVAKFCHSFQSGREDVGNRNREASGRPNPDLAPSDYFRFGKFKENLSGTRFSSNSDVKTAAVSWLNGRGRDPYQAGLNKLDLHLDKCLNRFDDYVEK</sequence>
<dbReference type="PANTHER" id="PTHR46060">
    <property type="entry name" value="MARINER MOS1 TRANSPOSASE-LIKE PROTEIN"/>
    <property type="match status" value="1"/>
</dbReference>
<reference evidence="2 3" key="1">
    <citation type="journal article" date="2019" name="Sci. Rep.">
        <title>Orb-weaving spider Araneus ventricosus genome elucidates the spidroin gene catalogue.</title>
        <authorList>
            <person name="Kono N."/>
            <person name="Nakamura H."/>
            <person name="Ohtoshi R."/>
            <person name="Moran D.A.P."/>
            <person name="Shinohara A."/>
            <person name="Yoshida Y."/>
            <person name="Fujiwara M."/>
            <person name="Mori M."/>
            <person name="Tomita M."/>
            <person name="Arakawa K."/>
        </authorList>
    </citation>
    <scope>NUCLEOTIDE SEQUENCE [LARGE SCALE GENOMIC DNA]</scope>
</reference>
<evidence type="ECO:0000313" key="3">
    <source>
        <dbReference type="Proteomes" id="UP000499080"/>
    </source>
</evidence>
<protein>
    <recommendedName>
        <fullName evidence="4">Mos1 transposase HTH domain-containing protein</fullName>
    </recommendedName>
</protein>
<evidence type="ECO:0008006" key="4">
    <source>
        <dbReference type="Google" id="ProtNLM"/>
    </source>
</evidence>
<dbReference type="OrthoDB" id="10042427at2759"/>
<keyword evidence="3" id="KW-1185">Reference proteome</keyword>
<organism evidence="2 3">
    <name type="scientific">Araneus ventricosus</name>
    <name type="common">Orbweaver spider</name>
    <name type="synonym">Epeira ventricosa</name>
    <dbReference type="NCBI Taxonomy" id="182803"/>
    <lineage>
        <taxon>Eukaryota</taxon>
        <taxon>Metazoa</taxon>
        <taxon>Ecdysozoa</taxon>
        <taxon>Arthropoda</taxon>
        <taxon>Chelicerata</taxon>
        <taxon>Arachnida</taxon>
        <taxon>Araneae</taxon>
        <taxon>Araneomorphae</taxon>
        <taxon>Entelegynae</taxon>
        <taxon>Araneoidea</taxon>
        <taxon>Araneidae</taxon>
        <taxon>Araneus</taxon>
    </lineage>
</organism>
<evidence type="ECO:0000313" key="2">
    <source>
        <dbReference type="EMBL" id="GBM75478.1"/>
    </source>
</evidence>
<accession>A0A4Y2ICT2</accession>
<dbReference type="EMBL" id="BGPR01002560">
    <property type="protein sequence ID" value="GBM75478.1"/>
    <property type="molecule type" value="Genomic_DNA"/>
</dbReference>
<dbReference type="AlphaFoldDB" id="A0A4Y2ICT2"/>